<keyword evidence="2" id="KW-1185">Reference proteome</keyword>
<dbReference type="EMBL" id="JACEIP010000033">
    <property type="protein sequence ID" value="MBA4544266.1"/>
    <property type="molecule type" value="Genomic_DNA"/>
</dbReference>
<gene>
    <name evidence="1" type="ORF">H1164_15540</name>
</gene>
<dbReference type="AlphaFoldDB" id="A0A7W1XCQ0"/>
<proteinExistence type="predicted"/>
<name>A0A7W1XCQ0_9BACL</name>
<evidence type="ECO:0000313" key="2">
    <source>
        <dbReference type="Proteomes" id="UP000530514"/>
    </source>
</evidence>
<comment type="caution">
    <text evidence="1">The sequence shown here is derived from an EMBL/GenBank/DDBJ whole genome shotgun (WGS) entry which is preliminary data.</text>
</comment>
<organism evidence="1 2">
    <name type="scientific">Thermoactinomyces daqus</name>
    <dbReference type="NCBI Taxonomy" id="1329516"/>
    <lineage>
        <taxon>Bacteria</taxon>
        <taxon>Bacillati</taxon>
        <taxon>Bacillota</taxon>
        <taxon>Bacilli</taxon>
        <taxon>Bacillales</taxon>
        <taxon>Thermoactinomycetaceae</taxon>
        <taxon>Thermoactinomyces</taxon>
    </lineage>
</organism>
<dbReference type="RefSeq" id="WP_033102201.1">
    <property type="nucleotide sequence ID" value="NZ_JACEIP010000033.1"/>
</dbReference>
<reference evidence="1 2" key="1">
    <citation type="submission" date="2020-07" db="EMBL/GenBank/DDBJ databases">
        <authorList>
            <person name="Feng H."/>
        </authorList>
    </citation>
    <scope>NUCLEOTIDE SEQUENCE [LARGE SCALE GENOMIC DNA]</scope>
    <source>
        <strain evidence="2">s-11</strain>
    </source>
</reference>
<protein>
    <submittedName>
        <fullName evidence="1">Uncharacterized protein</fullName>
    </submittedName>
</protein>
<accession>A0A7W1XCQ0</accession>
<dbReference type="Proteomes" id="UP000530514">
    <property type="component" value="Unassembled WGS sequence"/>
</dbReference>
<sequence length="67" mass="7344">MNSLYVIGRFPAFTLARTGMVLPISDRCELSDARGEPACRQQEFRPCGTGTGMRHPVLNVMNQACGD</sequence>
<evidence type="ECO:0000313" key="1">
    <source>
        <dbReference type="EMBL" id="MBA4544266.1"/>
    </source>
</evidence>